<dbReference type="GO" id="GO:0005524">
    <property type="term" value="F:ATP binding"/>
    <property type="evidence" value="ECO:0007669"/>
    <property type="project" value="UniProtKB-KW"/>
</dbReference>
<dbReference type="Pfam" id="PF02769">
    <property type="entry name" value="AIRS_C"/>
    <property type="match status" value="1"/>
</dbReference>
<comment type="pathway">
    <text evidence="1">Purine metabolism; IMP biosynthesis via de novo pathway; 5-amino-1-(5-phospho-D-ribosyl)imidazole from N(2)-formyl-N(1)-(5-phospho-D-ribosyl)glycinamide: step 2/2.</text>
</comment>
<dbReference type="EMBL" id="LCRF01000048">
    <property type="protein sequence ID" value="KKW30179.1"/>
    <property type="molecule type" value="Genomic_DNA"/>
</dbReference>
<dbReference type="UniPathway" id="UPA00074">
    <property type="reaction ID" value="UER00129"/>
</dbReference>
<evidence type="ECO:0000313" key="12">
    <source>
        <dbReference type="Proteomes" id="UP000034445"/>
    </source>
</evidence>
<evidence type="ECO:0000256" key="7">
    <source>
        <dbReference type="ARBA" id="ARBA00031908"/>
    </source>
</evidence>
<proteinExistence type="inferred from homology"/>
<dbReference type="GO" id="GO:0006189">
    <property type="term" value="P:'de novo' IMP biosynthetic process"/>
    <property type="evidence" value="ECO:0007669"/>
    <property type="project" value="UniProtKB-UniPathway"/>
</dbReference>
<dbReference type="EC" id="6.3.3.1" evidence="3"/>
<evidence type="ECO:0000259" key="10">
    <source>
        <dbReference type="Pfam" id="PF02769"/>
    </source>
</evidence>
<keyword evidence="6" id="KW-0067">ATP-binding</keyword>
<dbReference type="PANTHER" id="PTHR10520:SF12">
    <property type="entry name" value="TRIFUNCTIONAL PURINE BIOSYNTHETIC PROTEIN ADENOSINE-3"/>
    <property type="match status" value="1"/>
</dbReference>
<comment type="caution">
    <text evidence="11">The sequence shown here is derived from an EMBL/GenBank/DDBJ whole genome shotgun (WGS) entry which is preliminary data.</text>
</comment>
<dbReference type="GO" id="GO:0005829">
    <property type="term" value="C:cytosol"/>
    <property type="evidence" value="ECO:0007669"/>
    <property type="project" value="TreeGrafter"/>
</dbReference>
<dbReference type="AlphaFoldDB" id="A0A0G2ACM9"/>
<dbReference type="InterPro" id="IPR036676">
    <property type="entry name" value="PurM-like_C_sf"/>
</dbReference>
<dbReference type="Gene3D" id="3.90.650.10">
    <property type="entry name" value="PurM-like C-terminal domain"/>
    <property type="match status" value="1"/>
</dbReference>
<evidence type="ECO:0000256" key="3">
    <source>
        <dbReference type="ARBA" id="ARBA00013047"/>
    </source>
</evidence>
<evidence type="ECO:0000256" key="1">
    <source>
        <dbReference type="ARBA" id="ARBA00004686"/>
    </source>
</evidence>
<evidence type="ECO:0000256" key="8">
    <source>
        <dbReference type="ARBA" id="ARBA00032931"/>
    </source>
</evidence>
<evidence type="ECO:0000256" key="4">
    <source>
        <dbReference type="ARBA" id="ARBA00022598"/>
    </source>
</evidence>
<evidence type="ECO:0000313" key="11">
    <source>
        <dbReference type="EMBL" id="KKW30179.1"/>
    </source>
</evidence>
<dbReference type="PANTHER" id="PTHR10520">
    <property type="entry name" value="TRIFUNCTIONAL PURINE BIOSYNTHETIC PROTEIN ADENOSINE-3-RELATED"/>
    <property type="match status" value="1"/>
</dbReference>
<dbReference type="InterPro" id="IPR004733">
    <property type="entry name" value="PurM_cligase"/>
</dbReference>
<dbReference type="GO" id="GO:0004641">
    <property type="term" value="F:phosphoribosylformylglycinamidine cyclo-ligase activity"/>
    <property type="evidence" value="ECO:0007669"/>
    <property type="project" value="UniProtKB-EC"/>
</dbReference>
<sequence length="262" mass="29214">RNRHEGAGSVGRFFELAMIEWHVTPDYIVANWTDELLELMAQNLTKRKERERAIYEGRVNGSTTNSEDERVDADKLFGILGNKLKVGDAIIGAPSTGLHANGATLVIKRGLALPPDYFLTRLPNGKTFGEEALIPTRSYVRLVEALLDAGVQIHKILPGTGGGVSKIAVDRRAFTYRIHTWVEVPTLFQFMREIGVTLMDCLTTFNWGVGYYVFVPFWEVGRTIQVGRRAGYNLVEVGRVEEGDRQVIFEPEGGIKLPPPGE</sequence>
<comment type="catalytic activity">
    <reaction evidence="9">
        <text>2-formamido-N(1)-(5-O-phospho-beta-D-ribosyl)acetamidine + ATP = 5-amino-1-(5-phospho-beta-D-ribosyl)imidazole + ADP + phosphate + H(+)</text>
        <dbReference type="Rhea" id="RHEA:23032"/>
        <dbReference type="ChEBI" id="CHEBI:15378"/>
        <dbReference type="ChEBI" id="CHEBI:30616"/>
        <dbReference type="ChEBI" id="CHEBI:43474"/>
        <dbReference type="ChEBI" id="CHEBI:137981"/>
        <dbReference type="ChEBI" id="CHEBI:147287"/>
        <dbReference type="ChEBI" id="CHEBI:456216"/>
        <dbReference type="EC" id="6.3.3.1"/>
    </reaction>
</comment>
<keyword evidence="5" id="KW-0547">Nucleotide-binding</keyword>
<feature type="domain" description="PurM-like C-terminal" evidence="10">
    <location>
        <begin position="85"/>
        <end position="248"/>
    </location>
</feature>
<dbReference type="InterPro" id="IPR010918">
    <property type="entry name" value="PurM-like_C_dom"/>
</dbReference>
<protein>
    <recommendedName>
        <fullName evidence="3">phosphoribosylformylglycinamidine cyclo-ligase</fullName>
        <ecNumber evidence="3">6.3.3.1</ecNumber>
    </recommendedName>
    <alternativeName>
        <fullName evidence="8">AIR synthase</fullName>
    </alternativeName>
    <alternativeName>
        <fullName evidence="7">Phosphoribosyl-aminoimidazole synthetase</fullName>
    </alternativeName>
</protein>
<evidence type="ECO:0000256" key="2">
    <source>
        <dbReference type="ARBA" id="ARBA00010280"/>
    </source>
</evidence>
<evidence type="ECO:0000256" key="6">
    <source>
        <dbReference type="ARBA" id="ARBA00022840"/>
    </source>
</evidence>
<accession>A0A0G2ACM9</accession>
<gene>
    <name evidence="11" type="ORF">UY74_C0048G0001</name>
</gene>
<feature type="non-terminal residue" evidence="11">
    <location>
        <position position="1"/>
    </location>
</feature>
<name>A0A0G2ACM9_9BACT</name>
<evidence type="ECO:0000256" key="5">
    <source>
        <dbReference type="ARBA" id="ARBA00022741"/>
    </source>
</evidence>
<organism evidence="11 12">
    <name type="scientific">Candidatus Kaiserbacteria bacterium GW2011_GWC2_52_8b</name>
    <dbReference type="NCBI Taxonomy" id="1618676"/>
    <lineage>
        <taxon>Bacteria</taxon>
        <taxon>Candidatus Kaiseribacteriota</taxon>
    </lineage>
</organism>
<comment type="similarity">
    <text evidence="2">Belongs to the AIR synthase family.</text>
</comment>
<dbReference type="GO" id="GO:0004637">
    <property type="term" value="F:phosphoribosylamine-glycine ligase activity"/>
    <property type="evidence" value="ECO:0007669"/>
    <property type="project" value="TreeGrafter"/>
</dbReference>
<keyword evidence="4 11" id="KW-0436">Ligase</keyword>
<dbReference type="Proteomes" id="UP000034445">
    <property type="component" value="Unassembled WGS sequence"/>
</dbReference>
<evidence type="ECO:0000256" key="9">
    <source>
        <dbReference type="ARBA" id="ARBA00049057"/>
    </source>
</evidence>
<dbReference type="SUPFAM" id="SSF56042">
    <property type="entry name" value="PurM C-terminal domain-like"/>
    <property type="match status" value="1"/>
</dbReference>
<reference evidence="11 12" key="1">
    <citation type="journal article" date="2015" name="Nature">
        <title>rRNA introns, odd ribosomes, and small enigmatic genomes across a large radiation of phyla.</title>
        <authorList>
            <person name="Brown C.T."/>
            <person name="Hug L.A."/>
            <person name="Thomas B.C."/>
            <person name="Sharon I."/>
            <person name="Castelle C.J."/>
            <person name="Singh A."/>
            <person name="Wilkins M.J."/>
            <person name="Williams K.H."/>
            <person name="Banfield J.F."/>
        </authorList>
    </citation>
    <scope>NUCLEOTIDE SEQUENCE [LARGE SCALE GENOMIC DNA]</scope>
</reference>
<dbReference type="GO" id="GO:0046084">
    <property type="term" value="P:adenine biosynthetic process"/>
    <property type="evidence" value="ECO:0007669"/>
    <property type="project" value="TreeGrafter"/>
</dbReference>